<dbReference type="Gene3D" id="1.10.3210.10">
    <property type="entry name" value="Hypothetical protein af1432"/>
    <property type="match status" value="1"/>
</dbReference>
<dbReference type="Pfam" id="PF08668">
    <property type="entry name" value="HDOD"/>
    <property type="match status" value="1"/>
</dbReference>
<dbReference type="PROSITE" id="PS51833">
    <property type="entry name" value="HDOD"/>
    <property type="match status" value="1"/>
</dbReference>
<reference evidence="2 3" key="1">
    <citation type="submission" date="2018-08" db="EMBL/GenBank/DDBJ databases">
        <title>Complete genome of the Arcobacter suis type strain LMG 26152.</title>
        <authorList>
            <person name="Miller W.G."/>
            <person name="Yee E."/>
            <person name="Bono J.L."/>
        </authorList>
    </citation>
    <scope>NUCLEOTIDE SEQUENCE [LARGE SCALE GENOMIC DNA]</scope>
    <source>
        <strain evidence="2 3">CECT 7833</strain>
    </source>
</reference>
<dbReference type="RefSeq" id="WP_118885827.1">
    <property type="nucleotide sequence ID" value="NZ_CP032100.1"/>
</dbReference>
<dbReference type="KEGG" id="asui:ASUIS_0778"/>
<sequence length="274" mass="30646">MTSTNILEKIESLPPLPKTIIEIEEFRKKLNKEAIDLLEIIEKDALIISTLLKISNSAMFGFRSKVETPSRAINLLGINFTISIAIGGTVQNLLMTSLEPYAITSDDFMKASNISSTLASLWLSKIDIDLKEEIILPALLQETGKFILSDLILSEKKSDLFKEKIASGASIEEAEKELLGITTNQITAQIFRHWKLSDNLINMIEHVDDISNANDNFKKKSQILDVIKTACNIKNPLSEENVAKAIKKATIYGFDIKILIKAIETLQDRLLDEK</sequence>
<keyword evidence="3" id="KW-1185">Reference proteome</keyword>
<name>A0AAD0SPZ1_9BACT</name>
<proteinExistence type="predicted"/>
<evidence type="ECO:0000313" key="2">
    <source>
        <dbReference type="EMBL" id="AXX89272.1"/>
    </source>
</evidence>
<accession>A0AAD0SPZ1</accession>
<dbReference type="SUPFAM" id="SSF109604">
    <property type="entry name" value="HD-domain/PDEase-like"/>
    <property type="match status" value="1"/>
</dbReference>
<dbReference type="InterPro" id="IPR052340">
    <property type="entry name" value="RNase_Y/CdgJ"/>
</dbReference>
<dbReference type="Proteomes" id="UP000263040">
    <property type="component" value="Chromosome"/>
</dbReference>
<gene>
    <name evidence="2" type="ORF">ASUIS_0778</name>
</gene>
<dbReference type="AlphaFoldDB" id="A0AAD0SPZ1"/>
<dbReference type="PANTHER" id="PTHR33525:SF4">
    <property type="entry name" value="CYCLIC DI-GMP PHOSPHODIESTERASE CDGJ"/>
    <property type="match status" value="1"/>
</dbReference>
<dbReference type="EMBL" id="CP032100">
    <property type="protein sequence ID" value="AXX89272.1"/>
    <property type="molecule type" value="Genomic_DNA"/>
</dbReference>
<protein>
    <submittedName>
        <fullName evidence="2">HDOD domain-containing protein</fullName>
    </submittedName>
</protein>
<evidence type="ECO:0000259" key="1">
    <source>
        <dbReference type="PROSITE" id="PS51833"/>
    </source>
</evidence>
<evidence type="ECO:0000313" key="3">
    <source>
        <dbReference type="Proteomes" id="UP000263040"/>
    </source>
</evidence>
<feature type="domain" description="HDOD" evidence="1">
    <location>
        <begin position="13"/>
        <end position="210"/>
    </location>
</feature>
<dbReference type="InterPro" id="IPR013976">
    <property type="entry name" value="HDOD"/>
</dbReference>
<dbReference type="PANTHER" id="PTHR33525">
    <property type="match status" value="1"/>
</dbReference>
<organism evidence="2 3">
    <name type="scientific">Arcobacter suis CECT 7833</name>
    <dbReference type="NCBI Taxonomy" id="663365"/>
    <lineage>
        <taxon>Bacteria</taxon>
        <taxon>Pseudomonadati</taxon>
        <taxon>Campylobacterota</taxon>
        <taxon>Epsilonproteobacteria</taxon>
        <taxon>Campylobacterales</taxon>
        <taxon>Arcobacteraceae</taxon>
        <taxon>Arcobacter</taxon>
    </lineage>
</organism>